<protein>
    <submittedName>
        <fullName evidence="1">Uncharacterized protein</fullName>
    </submittedName>
</protein>
<proteinExistence type="predicted"/>
<name>A0A0A9BH99_ARUDO</name>
<dbReference type="EMBL" id="GBRH01239253">
    <property type="protein sequence ID" value="JAD58642.1"/>
    <property type="molecule type" value="Transcribed_RNA"/>
</dbReference>
<sequence length="39" mass="3980">MKGRKGSIRIAVVLVAPPGTVGIADRTASVSLHAPPIDQ</sequence>
<accession>A0A0A9BH99</accession>
<organism evidence="1">
    <name type="scientific">Arundo donax</name>
    <name type="common">Giant reed</name>
    <name type="synonym">Donax arundinaceus</name>
    <dbReference type="NCBI Taxonomy" id="35708"/>
    <lineage>
        <taxon>Eukaryota</taxon>
        <taxon>Viridiplantae</taxon>
        <taxon>Streptophyta</taxon>
        <taxon>Embryophyta</taxon>
        <taxon>Tracheophyta</taxon>
        <taxon>Spermatophyta</taxon>
        <taxon>Magnoliopsida</taxon>
        <taxon>Liliopsida</taxon>
        <taxon>Poales</taxon>
        <taxon>Poaceae</taxon>
        <taxon>PACMAD clade</taxon>
        <taxon>Arundinoideae</taxon>
        <taxon>Arundineae</taxon>
        <taxon>Arundo</taxon>
    </lineage>
</organism>
<reference evidence="1" key="1">
    <citation type="submission" date="2014-09" db="EMBL/GenBank/DDBJ databases">
        <authorList>
            <person name="Magalhaes I.L.F."/>
            <person name="Oliveira U."/>
            <person name="Santos F.R."/>
            <person name="Vidigal T.H.D.A."/>
            <person name="Brescovit A.D."/>
            <person name="Santos A.J."/>
        </authorList>
    </citation>
    <scope>NUCLEOTIDE SEQUENCE</scope>
    <source>
        <tissue evidence="1">Shoot tissue taken approximately 20 cm above the soil surface</tissue>
    </source>
</reference>
<reference evidence="1" key="2">
    <citation type="journal article" date="2015" name="Data Brief">
        <title>Shoot transcriptome of the giant reed, Arundo donax.</title>
        <authorList>
            <person name="Barrero R.A."/>
            <person name="Guerrero F.D."/>
            <person name="Moolhuijzen P."/>
            <person name="Goolsby J.A."/>
            <person name="Tidwell J."/>
            <person name="Bellgard S.E."/>
            <person name="Bellgard M.I."/>
        </authorList>
    </citation>
    <scope>NUCLEOTIDE SEQUENCE</scope>
    <source>
        <tissue evidence="1">Shoot tissue taken approximately 20 cm above the soil surface</tissue>
    </source>
</reference>
<dbReference type="AlphaFoldDB" id="A0A0A9BH99"/>
<evidence type="ECO:0000313" key="1">
    <source>
        <dbReference type="EMBL" id="JAD58642.1"/>
    </source>
</evidence>